<dbReference type="PANTHER" id="PTHR12004:SF13">
    <property type="entry name" value="PRORELAXIN H2"/>
    <property type="match status" value="1"/>
</dbReference>
<reference evidence="12" key="2">
    <citation type="submission" date="2025-08" db="UniProtKB">
        <authorList>
            <consortium name="Ensembl"/>
        </authorList>
    </citation>
    <scope>IDENTIFICATION</scope>
</reference>
<dbReference type="PROSITE" id="PS00262">
    <property type="entry name" value="INSULIN"/>
    <property type="match status" value="1"/>
</dbReference>
<comment type="subcellular location">
    <subcellularLocation>
        <location evidence="2 9">Secreted</location>
    </subcellularLocation>
</comment>
<keyword evidence="7" id="KW-0372">Hormone</keyword>
<comment type="similarity">
    <text evidence="3 9">Belongs to the insulin family.</text>
</comment>
<feature type="domain" description="Insulin-like" evidence="11">
    <location>
        <begin position="32"/>
        <end position="185"/>
    </location>
</feature>
<dbReference type="CDD" id="cd00101">
    <property type="entry name" value="IlGF_like"/>
    <property type="match status" value="1"/>
</dbReference>
<evidence type="ECO:0000256" key="9">
    <source>
        <dbReference type="RuleBase" id="RU000406"/>
    </source>
</evidence>
<keyword evidence="10" id="KW-0732">Signal</keyword>
<dbReference type="GO" id="GO:0010628">
    <property type="term" value="P:positive regulation of gene expression"/>
    <property type="evidence" value="ECO:0007669"/>
    <property type="project" value="Ensembl"/>
</dbReference>
<dbReference type="PANTHER" id="PTHR12004">
    <property type="entry name" value="RELAXIN"/>
    <property type="match status" value="1"/>
</dbReference>
<protein>
    <submittedName>
        <fullName evidence="12">Relaxin 2</fullName>
    </submittedName>
</protein>
<dbReference type="InterPro" id="IPR022353">
    <property type="entry name" value="Insulin_CS"/>
</dbReference>
<evidence type="ECO:0000256" key="2">
    <source>
        <dbReference type="ARBA" id="ARBA00004613"/>
    </source>
</evidence>
<dbReference type="RefSeq" id="XP_007967529.1">
    <property type="nucleotide sequence ID" value="XM_007969338.3"/>
</dbReference>
<dbReference type="EMBL" id="AQIB01021599">
    <property type="status" value="NOT_ANNOTATED_CDS"/>
    <property type="molecule type" value="Genomic_DNA"/>
</dbReference>
<reference evidence="12" key="3">
    <citation type="submission" date="2025-09" db="UniProtKB">
        <authorList>
            <consortium name="Ensembl"/>
        </authorList>
    </citation>
    <scope>IDENTIFICATION</scope>
</reference>
<dbReference type="Pfam" id="PF00049">
    <property type="entry name" value="Insulin"/>
    <property type="match status" value="1"/>
</dbReference>
<dbReference type="SUPFAM" id="SSF56994">
    <property type="entry name" value="Insulin-like"/>
    <property type="match status" value="1"/>
</dbReference>
<dbReference type="GeneID" id="103219489"/>
<dbReference type="Proteomes" id="UP000029965">
    <property type="component" value="Chromosome 12"/>
</dbReference>
<dbReference type="Gene3D" id="1.10.100.10">
    <property type="entry name" value="Insulin-like"/>
    <property type="match status" value="1"/>
</dbReference>
<dbReference type="GeneTree" id="ENSGT00940000154434"/>
<dbReference type="OMA" id="TINMMSE"/>
<dbReference type="CDD" id="cd04365">
    <property type="entry name" value="IlGF_relaxin_like"/>
    <property type="match status" value="1"/>
</dbReference>
<dbReference type="AlphaFoldDB" id="A0A0D9R937"/>
<comment type="subunit">
    <text evidence="4">Heterodimer of a B chain and an A chain linked by two disulfide bonds.</text>
</comment>
<accession>A0A0D9R937</accession>
<organism evidence="12 13">
    <name type="scientific">Chlorocebus sabaeus</name>
    <name type="common">Green monkey</name>
    <name type="synonym">Simia sabaea</name>
    <dbReference type="NCBI Taxonomy" id="60711"/>
    <lineage>
        <taxon>Eukaryota</taxon>
        <taxon>Metazoa</taxon>
        <taxon>Chordata</taxon>
        <taxon>Craniata</taxon>
        <taxon>Vertebrata</taxon>
        <taxon>Euteleostomi</taxon>
        <taxon>Mammalia</taxon>
        <taxon>Eutheria</taxon>
        <taxon>Euarchontoglires</taxon>
        <taxon>Primates</taxon>
        <taxon>Haplorrhini</taxon>
        <taxon>Catarrhini</taxon>
        <taxon>Cercopithecidae</taxon>
        <taxon>Cercopithecinae</taxon>
        <taxon>Chlorocebus</taxon>
    </lineage>
</organism>
<feature type="chain" id="PRO_5002345018" evidence="10">
    <location>
        <begin position="25"/>
        <end position="185"/>
    </location>
</feature>
<evidence type="ECO:0000259" key="11">
    <source>
        <dbReference type="SMART" id="SM00078"/>
    </source>
</evidence>
<gene>
    <name evidence="12" type="primary">RLN2</name>
</gene>
<dbReference type="Bgee" id="ENSCSAG00000008867">
    <property type="expression patterns" value="Expressed in blood"/>
</dbReference>
<dbReference type="InterPro" id="IPR016179">
    <property type="entry name" value="Insulin-like"/>
</dbReference>
<reference evidence="12 13" key="1">
    <citation type="submission" date="2014-03" db="EMBL/GenBank/DDBJ databases">
        <authorList>
            <person name="Warren W."/>
            <person name="Wilson R.K."/>
        </authorList>
    </citation>
    <scope>NUCLEOTIDE SEQUENCE</scope>
</reference>
<dbReference type="SMART" id="SM00078">
    <property type="entry name" value="IlGF"/>
    <property type="match status" value="1"/>
</dbReference>
<dbReference type="InterPro" id="IPR022421">
    <property type="entry name" value="Relaxin"/>
</dbReference>
<dbReference type="GO" id="GO:0005576">
    <property type="term" value="C:extracellular region"/>
    <property type="evidence" value="ECO:0007669"/>
    <property type="project" value="UniProtKB-SubCell"/>
</dbReference>
<dbReference type="PRINTS" id="PR02004">
    <property type="entry name" value="RELAXIN"/>
</dbReference>
<evidence type="ECO:0000256" key="8">
    <source>
        <dbReference type="ARBA" id="ARBA00023157"/>
    </source>
</evidence>
<dbReference type="GO" id="GO:0005179">
    <property type="term" value="F:hormone activity"/>
    <property type="evidence" value="ECO:0007669"/>
    <property type="project" value="UniProtKB-KW"/>
</dbReference>
<dbReference type="InterPro" id="IPR051042">
    <property type="entry name" value="Repro_Hormone_Insulin-like"/>
</dbReference>
<dbReference type="OrthoDB" id="8784777at2759"/>
<dbReference type="KEGG" id="csab:103219489"/>
<dbReference type="GO" id="GO:0045766">
    <property type="term" value="P:positive regulation of angiogenesis"/>
    <property type="evidence" value="ECO:0007669"/>
    <property type="project" value="Ensembl"/>
</dbReference>
<sequence>MPRLFLFHLLGVCLLLNQFSRAVAAKWMDDVIKACGRELVRAQIAICGKSTLGKRSLNQEDAPLKPRPAAEIVPSVINQDTETINMMSEFVANLPQELKLTLSERQPALPELQQHVPVLKDSNLSFEEFKKIIRKRQSEATDSSPSELKSLGLDTHSRKKRQLYMTLSNKCCHIGCTKKSLAKFC</sequence>
<evidence type="ECO:0000256" key="3">
    <source>
        <dbReference type="ARBA" id="ARBA00009034"/>
    </source>
</evidence>
<keyword evidence="8" id="KW-1015">Disulfide bond</keyword>
<dbReference type="BioGRID-ORCS" id="103219489">
    <property type="hits" value="0 hits in 9 CRISPR screens"/>
</dbReference>
<feature type="signal peptide" evidence="10">
    <location>
        <begin position="1"/>
        <end position="24"/>
    </location>
</feature>
<keyword evidence="13" id="KW-1185">Reference proteome</keyword>
<comment type="function">
    <text evidence="1">Relaxin is an ovarian hormone that acts with estrogen to produce dilatation of the birth canal in many mammals. May be involved in remodeling of connective tissues during pregnancy, promoting growth of pubic ligaments and ripening of the cervix.</text>
</comment>
<name>A0A0D9R937_CHLSB</name>
<evidence type="ECO:0000256" key="6">
    <source>
        <dbReference type="ARBA" id="ARBA00022685"/>
    </source>
</evidence>
<evidence type="ECO:0000256" key="5">
    <source>
        <dbReference type="ARBA" id="ARBA00022525"/>
    </source>
</evidence>
<dbReference type="STRING" id="60711.ENSCSAP00000005126"/>
<evidence type="ECO:0000256" key="7">
    <source>
        <dbReference type="ARBA" id="ARBA00022702"/>
    </source>
</evidence>
<evidence type="ECO:0000256" key="10">
    <source>
        <dbReference type="SAM" id="SignalP"/>
    </source>
</evidence>
<keyword evidence="6" id="KW-0165">Cleavage on pair of basic residues</keyword>
<evidence type="ECO:0000313" key="13">
    <source>
        <dbReference type="Proteomes" id="UP000029965"/>
    </source>
</evidence>
<evidence type="ECO:0000256" key="1">
    <source>
        <dbReference type="ARBA" id="ARBA00003311"/>
    </source>
</evidence>
<dbReference type="eggNOG" id="ENOG502TH8D">
    <property type="taxonomic scope" value="Eukaryota"/>
</dbReference>
<keyword evidence="5 9" id="KW-0964">Secreted</keyword>
<dbReference type="CTD" id="6019"/>
<proteinExistence type="inferred from homology"/>
<evidence type="ECO:0000313" key="12">
    <source>
        <dbReference type="Ensembl" id="ENSCSAP00000005126.1"/>
    </source>
</evidence>
<dbReference type="InterPro" id="IPR036438">
    <property type="entry name" value="Insulin-like_sf"/>
</dbReference>
<dbReference type="Ensembl" id="ENSCSAT00000006934.1">
    <property type="protein sequence ID" value="ENSCSAP00000005126.1"/>
    <property type="gene ID" value="ENSCSAG00000008867.1"/>
</dbReference>
<evidence type="ECO:0000256" key="4">
    <source>
        <dbReference type="ARBA" id="ARBA00011207"/>
    </source>
</evidence>